<dbReference type="Proteomes" id="UP000240739">
    <property type="component" value="Unassembled WGS sequence"/>
</dbReference>
<sequence length="242" mass="25998">MDLVIGRSRSAAARRRREVAERRTRAIAAAAGVTTGAVLVAEVLRVWRRGDAPLPGETEDVVLAAEQAIGQTVEVAVAGYKGGSTRENALLNLHLSFLATFVLTRVSTRLLRERGRWGPLRNVVVGDHHIHHFVPGIAMAFLAGGVSIVSRDEDLDPYLAVPFGAGVALTLDESALLLKLDDVYWSEEGIVSVQITLATLAMLSALALALRVLRRGEAEVLEHDHEIGHGMPGMVVPVPSFP</sequence>
<dbReference type="EMBL" id="PYYB01000001">
    <property type="protein sequence ID" value="PTL59272.1"/>
    <property type="molecule type" value="Genomic_DNA"/>
</dbReference>
<evidence type="ECO:0000313" key="3">
    <source>
        <dbReference type="Proteomes" id="UP000240739"/>
    </source>
</evidence>
<keyword evidence="3" id="KW-1185">Reference proteome</keyword>
<proteinExistence type="predicted"/>
<gene>
    <name evidence="2" type="ORF">C7Y72_06210</name>
</gene>
<name>A0A2T4UJ67_9ACTN</name>
<comment type="caution">
    <text evidence="2">The sequence shown here is derived from an EMBL/GenBank/DDBJ whole genome shotgun (WGS) entry which is preliminary data.</text>
</comment>
<organism evidence="2 3">
    <name type="scientific">Paraconexibacter algicola</name>
    <dbReference type="NCBI Taxonomy" id="2133960"/>
    <lineage>
        <taxon>Bacteria</taxon>
        <taxon>Bacillati</taxon>
        <taxon>Actinomycetota</taxon>
        <taxon>Thermoleophilia</taxon>
        <taxon>Solirubrobacterales</taxon>
        <taxon>Paraconexibacteraceae</taxon>
        <taxon>Paraconexibacter</taxon>
    </lineage>
</organism>
<reference evidence="2 3" key="1">
    <citation type="submission" date="2018-03" db="EMBL/GenBank/DDBJ databases">
        <title>Aquarubrobacter algicola gen. nov., sp. nov., a novel actinobacterium isolated from shallow eutrophic lake during the end of cyanobacterial harmful algal blooms.</title>
        <authorList>
            <person name="Chun S.J."/>
        </authorList>
    </citation>
    <scope>NUCLEOTIDE SEQUENCE [LARGE SCALE GENOMIC DNA]</scope>
    <source>
        <strain evidence="2 3">Seoho-28</strain>
    </source>
</reference>
<dbReference type="AlphaFoldDB" id="A0A2T4UJ67"/>
<feature type="transmembrane region" description="Helical" evidence="1">
    <location>
        <begin position="89"/>
        <end position="108"/>
    </location>
</feature>
<feature type="transmembrane region" description="Helical" evidence="1">
    <location>
        <begin position="129"/>
        <end position="149"/>
    </location>
</feature>
<accession>A0A2T4UJ67</accession>
<keyword evidence="1" id="KW-1133">Transmembrane helix</keyword>
<keyword evidence="1" id="KW-0812">Transmembrane</keyword>
<feature type="transmembrane region" description="Helical" evidence="1">
    <location>
        <begin position="189"/>
        <end position="210"/>
    </location>
</feature>
<dbReference type="RefSeq" id="WP_107567743.1">
    <property type="nucleotide sequence ID" value="NZ_PYYB01000001.1"/>
</dbReference>
<evidence type="ECO:0000313" key="2">
    <source>
        <dbReference type="EMBL" id="PTL59272.1"/>
    </source>
</evidence>
<keyword evidence="1" id="KW-0472">Membrane</keyword>
<evidence type="ECO:0008006" key="4">
    <source>
        <dbReference type="Google" id="ProtNLM"/>
    </source>
</evidence>
<dbReference type="OrthoDB" id="8535577at2"/>
<protein>
    <recommendedName>
        <fullName evidence="4">Integral membrane protein</fullName>
    </recommendedName>
</protein>
<evidence type="ECO:0000256" key="1">
    <source>
        <dbReference type="SAM" id="Phobius"/>
    </source>
</evidence>
<feature type="transmembrane region" description="Helical" evidence="1">
    <location>
        <begin position="26"/>
        <end position="47"/>
    </location>
</feature>